<proteinExistence type="inferred from homology"/>
<evidence type="ECO:0000256" key="8">
    <source>
        <dbReference type="ARBA" id="ARBA00023033"/>
    </source>
</evidence>
<keyword evidence="13" id="KW-1185">Reference proteome</keyword>
<dbReference type="Proteomes" id="UP000799118">
    <property type="component" value="Unassembled WGS sequence"/>
</dbReference>
<dbReference type="Pfam" id="PF00067">
    <property type="entry name" value="p450"/>
    <property type="match status" value="1"/>
</dbReference>
<dbReference type="PROSITE" id="PS00221">
    <property type="entry name" value="MIP"/>
    <property type="match status" value="1"/>
</dbReference>
<dbReference type="InterPro" id="IPR002401">
    <property type="entry name" value="Cyt_P450_E_grp-I"/>
</dbReference>
<dbReference type="InterPro" id="IPR036396">
    <property type="entry name" value="Cyt_P450_sf"/>
</dbReference>
<evidence type="ECO:0000256" key="2">
    <source>
        <dbReference type="ARBA" id="ARBA00005179"/>
    </source>
</evidence>
<keyword evidence="6 10" id="KW-0560">Oxidoreductase</keyword>
<evidence type="ECO:0000256" key="11">
    <source>
        <dbReference type="SAM" id="Phobius"/>
    </source>
</evidence>
<organism evidence="12 13">
    <name type="scientific">Gymnopus androsaceus JB14</name>
    <dbReference type="NCBI Taxonomy" id="1447944"/>
    <lineage>
        <taxon>Eukaryota</taxon>
        <taxon>Fungi</taxon>
        <taxon>Dikarya</taxon>
        <taxon>Basidiomycota</taxon>
        <taxon>Agaricomycotina</taxon>
        <taxon>Agaricomycetes</taxon>
        <taxon>Agaricomycetidae</taxon>
        <taxon>Agaricales</taxon>
        <taxon>Marasmiineae</taxon>
        <taxon>Omphalotaceae</taxon>
        <taxon>Gymnopus</taxon>
    </lineage>
</organism>
<dbReference type="OrthoDB" id="2789670at2759"/>
<keyword evidence="11" id="KW-0812">Transmembrane</keyword>
<dbReference type="AlphaFoldDB" id="A0A6A4HLB5"/>
<reference evidence="12" key="1">
    <citation type="journal article" date="2019" name="Environ. Microbiol.">
        <title>Fungal ecological strategies reflected in gene transcription - a case study of two litter decomposers.</title>
        <authorList>
            <person name="Barbi F."/>
            <person name="Kohler A."/>
            <person name="Barry K."/>
            <person name="Baskaran P."/>
            <person name="Daum C."/>
            <person name="Fauchery L."/>
            <person name="Ihrmark K."/>
            <person name="Kuo A."/>
            <person name="LaButti K."/>
            <person name="Lipzen A."/>
            <person name="Morin E."/>
            <person name="Grigoriev I.V."/>
            <person name="Henrissat B."/>
            <person name="Lindahl B."/>
            <person name="Martin F."/>
        </authorList>
    </citation>
    <scope>NUCLEOTIDE SEQUENCE</scope>
    <source>
        <strain evidence="12">JB14</strain>
    </source>
</reference>
<evidence type="ECO:0000256" key="9">
    <source>
        <dbReference type="PIRSR" id="PIRSR602401-1"/>
    </source>
</evidence>
<dbReference type="PANTHER" id="PTHR46300:SF7">
    <property type="entry name" value="P450, PUTATIVE (EUROFUNG)-RELATED"/>
    <property type="match status" value="1"/>
</dbReference>
<dbReference type="InterPro" id="IPR017972">
    <property type="entry name" value="Cyt_P450_CS"/>
</dbReference>
<evidence type="ECO:0000313" key="12">
    <source>
        <dbReference type="EMBL" id="KAE9397655.1"/>
    </source>
</evidence>
<evidence type="ECO:0000256" key="5">
    <source>
        <dbReference type="ARBA" id="ARBA00022723"/>
    </source>
</evidence>
<keyword evidence="11" id="KW-1133">Transmembrane helix</keyword>
<keyword evidence="8 10" id="KW-0503">Monooxygenase</keyword>
<accession>A0A6A4HLB5</accession>
<dbReference type="Gene3D" id="1.10.630.10">
    <property type="entry name" value="Cytochrome P450"/>
    <property type="match status" value="1"/>
</dbReference>
<protein>
    <submittedName>
        <fullName evidence="12">Cytochrome P450</fullName>
    </submittedName>
</protein>
<comment type="cofactor">
    <cofactor evidence="1 9">
        <name>heme</name>
        <dbReference type="ChEBI" id="CHEBI:30413"/>
    </cofactor>
</comment>
<keyword evidence="11" id="KW-0472">Membrane</keyword>
<dbReference type="GO" id="GO:0004497">
    <property type="term" value="F:monooxygenase activity"/>
    <property type="evidence" value="ECO:0007669"/>
    <property type="project" value="UniProtKB-KW"/>
</dbReference>
<dbReference type="PANTHER" id="PTHR46300">
    <property type="entry name" value="P450, PUTATIVE (EUROFUNG)-RELATED-RELATED"/>
    <property type="match status" value="1"/>
</dbReference>
<sequence>MEGAALNPAITVAAVLGLVFLAWHRNRGSTHKLPLPPGPKKLPLLGNILDMPSSFQWIKFSQWAEKFDSDILHLEVAGVNYIVLNSYDAAIDLLEKRSSIYSSRPHLTMLNDLVGWTGDLLLMSYGSEWKSHRKLFQQEFHPSNSSLYLPHEKQALRVFLKSLLDAPEEWNEHVEHMMGAIVLGVAYGIHIQPRNDPDIEAANKMMDVLTRAGLPGAFLVDSFPILKYVPSWFPGASFKRKAHSWNGIRNATVTPPFMKVKTAIINGTAEDCFTVRCLQRLEHPDPRHDDLSVEEEIIKNAAGTMFEGGSDTGLTALLTFILAMLCFPDAQREAQEELDRVIGKERLPDHEDEDLLPYVKAVIYECFRWETVAPLCKSVPHRVDTDDTYKGYFIPKHSTVIANVWGILRDEKTYGLNAHLFEPKRWLLKGPGQGGWKLNPDMREPTGISFGFGRRACAGKHMALSSFWLSVSSLLHSFNITPAIDRDGSHIEPTVEYVSGAQNRPAPFQCTVKPRSEEHAGLIRRALDNSFG</sequence>
<dbReference type="GO" id="GO:0020037">
    <property type="term" value="F:heme binding"/>
    <property type="evidence" value="ECO:0007669"/>
    <property type="project" value="InterPro"/>
</dbReference>
<dbReference type="PRINTS" id="PR00463">
    <property type="entry name" value="EP450I"/>
</dbReference>
<evidence type="ECO:0000256" key="4">
    <source>
        <dbReference type="ARBA" id="ARBA00022617"/>
    </source>
</evidence>
<dbReference type="SUPFAM" id="SSF48264">
    <property type="entry name" value="Cytochrome P450"/>
    <property type="match status" value="1"/>
</dbReference>
<dbReference type="InterPro" id="IPR022357">
    <property type="entry name" value="MIP_CS"/>
</dbReference>
<evidence type="ECO:0000256" key="6">
    <source>
        <dbReference type="ARBA" id="ARBA00023002"/>
    </source>
</evidence>
<dbReference type="EMBL" id="ML769494">
    <property type="protein sequence ID" value="KAE9397655.1"/>
    <property type="molecule type" value="Genomic_DNA"/>
</dbReference>
<comment type="similarity">
    <text evidence="3 10">Belongs to the cytochrome P450 family.</text>
</comment>
<evidence type="ECO:0000313" key="13">
    <source>
        <dbReference type="Proteomes" id="UP000799118"/>
    </source>
</evidence>
<evidence type="ECO:0000256" key="7">
    <source>
        <dbReference type="ARBA" id="ARBA00023004"/>
    </source>
</evidence>
<dbReference type="GO" id="GO:0005506">
    <property type="term" value="F:iron ion binding"/>
    <property type="evidence" value="ECO:0007669"/>
    <property type="project" value="InterPro"/>
</dbReference>
<dbReference type="GO" id="GO:0016705">
    <property type="term" value="F:oxidoreductase activity, acting on paired donors, with incorporation or reduction of molecular oxygen"/>
    <property type="evidence" value="ECO:0007669"/>
    <property type="project" value="InterPro"/>
</dbReference>
<name>A0A6A4HLB5_9AGAR</name>
<evidence type="ECO:0000256" key="3">
    <source>
        <dbReference type="ARBA" id="ARBA00010617"/>
    </source>
</evidence>
<feature type="binding site" description="axial binding residue" evidence="9">
    <location>
        <position position="457"/>
    </location>
    <ligand>
        <name>heme</name>
        <dbReference type="ChEBI" id="CHEBI:30413"/>
    </ligand>
    <ligandPart>
        <name>Fe</name>
        <dbReference type="ChEBI" id="CHEBI:18248"/>
    </ligandPart>
</feature>
<keyword evidence="5 9" id="KW-0479">Metal-binding</keyword>
<gene>
    <name evidence="12" type="ORF">BT96DRAFT_921350</name>
</gene>
<feature type="transmembrane region" description="Helical" evidence="11">
    <location>
        <begin position="6"/>
        <end position="23"/>
    </location>
</feature>
<comment type="pathway">
    <text evidence="2">Secondary metabolite biosynthesis.</text>
</comment>
<evidence type="ECO:0000256" key="1">
    <source>
        <dbReference type="ARBA" id="ARBA00001971"/>
    </source>
</evidence>
<keyword evidence="4 9" id="KW-0349">Heme</keyword>
<keyword evidence="7 9" id="KW-0408">Iron</keyword>
<evidence type="ECO:0000256" key="10">
    <source>
        <dbReference type="RuleBase" id="RU000461"/>
    </source>
</evidence>
<dbReference type="InterPro" id="IPR001128">
    <property type="entry name" value="Cyt_P450"/>
</dbReference>
<dbReference type="InterPro" id="IPR050364">
    <property type="entry name" value="Cytochrome_P450_fung"/>
</dbReference>
<dbReference type="CDD" id="cd11065">
    <property type="entry name" value="CYP64-like"/>
    <property type="match status" value="1"/>
</dbReference>
<dbReference type="PROSITE" id="PS00086">
    <property type="entry name" value="CYTOCHROME_P450"/>
    <property type="match status" value="1"/>
</dbReference>